<feature type="domain" description="UvrD-like helicase ATP-binding" evidence="12">
    <location>
        <begin position="47"/>
        <end position="318"/>
    </location>
</feature>
<comment type="catalytic activity">
    <reaction evidence="10">
        <text>ATP + H2O = ADP + phosphate + H(+)</text>
        <dbReference type="Rhea" id="RHEA:13065"/>
        <dbReference type="ChEBI" id="CHEBI:15377"/>
        <dbReference type="ChEBI" id="CHEBI:15378"/>
        <dbReference type="ChEBI" id="CHEBI:30616"/>
        <dbReference type="ChEBI" id="CHEBI:43474"/>
        <dbReference type="ChEBI" id="CHEBI:456216"/>
        <dbReference type="EC" id="5.6.2.4"/>
    </reaction>
</comment>
<dbReference type="GO" id="GO:0000725">
    <property type="term" value="P:recombinational repair"/>
    <property type="evidence" value="ECO:0007669"/>
    <property type="project" value="TreeGrafter"/>
</dbReference>
<dbReference type="Pfam" id="PF00580">
    <property type="entry name" value="UvrD-helicase"/>
    <property type="match status" value="1"/>
</dbReference>
<sequence length="909" mass="107652">MTLIEKKEEIIKQIYMYKKEILDLELSLSNIDTQLEANINKNILNTFDLNENQKKIVYSTEKNILVIACPGSGKTHTIISRYIYLVTHKNINPDDIILITFTKKAGNEMLERINKLIPNKSPYYVGSLHGLGYKILKETNNINYTVIDEIDSKTMLLDLVDENTMEYSAIIKKYIWDIYNLSCCNYPNNVDVIIKNFKLNKFKKEIKQILKKYKCLKKEQNLIDYNDLMILFANQITKKKMESFIDKIKYVFFDEYQDINSIQNYILQKFVKSNIMVVGDDAQSIYSFRGSSIDYILNFSKNNTDTVTYYLDVNYRSTPSIINIFSNIINKNNKQLKKNIKPYNENTTHLPKVIEFISQKDQYEWILKDIKNKKDSGATYNDIVILARNNSSIDAFELEAIKYNIPISKNIGNALLTKDYIKDFLAFVIILINSKSLIHWKRILSLHNLNVSESNELLNNLKLHDSNICKSLQSFIDGNKNIDQYSQLRLLNNLLLKCSNSNNNLCYIKNYLEKIWLSENIQDIEDRLSDIDKLIIYFNNNDISEFITNLYLNTELENKYEETLYLTTIHGAKGLEWDYVYLIDLTSNIFPNIKTQHYTKQLEEMEEERRIFYVGMSRAKKNIFLTYYQILNTSNKIYISPFLLELDENLYTTFNMNRYKQHFTGKISSDINLYIKSIGFTFINNILKSINYSKEVVSTKNDISHDLTDLPNKLILNKFFHFLTIKIIQNNFRKEFENLNLNLYYIKNNFRQDIYHKFIDKNEHWMDILELILYIATFNLHLDITIYEKILLSDSIKQKYINFEKNLISYFKKYNFKNIKNNININYKAIKTEIPLLIDDHLIDIRTTYKNTFTVQHILQLLIQGYILKKNNYEIKKVSMYNLLNGYIETIDVTNFNFLNLKKIIYNIN</sequence>
<evidence type="ECO:0000256" key="8">
    <source>
        <dbReference type="ARBA" id="ARBA00034617"/>
    </source>
</evidence>
<dbReference type="EMBL" id="MN448287">
    <property type="protein sequence ID" value="QFG74415.1"/>
    <property type="molecule type" value="Genomic_DNA"/>
</dbReference>
<keyword evidence="7" id="KW-0413">Isomerase</keyword>
<dbReference type="InterPro" id="IPR014017">
    <property type="entry name" value="DNA_helicase_UvrD-like_C"/>
</dbReference>
<keyword evidence="3 11" id="KW-0378">Hydrolase</keyword>
<evidence type="ECO:0000259" key="12">
    <source>
        <dbReference type="PROSITE" id="PS51198"/>
    </source>
</evidence>
<dbReference type="PROSITE" id="PS51217">
    <property type="entry name" value="UVRD_HELICASE_CTER"/>
    <property type="match status" value="1"/>
</dbReference>
<keyword evidence="4 11" id="KW-0347">Helicase</keyword>
<dbReference type="Gene3D" id="1.10.486.10">
    <property type="entry name" value="PCRA, domain 4"/>
    <property type="match status" value="1"/>
</dbReference>
<dbReference type="InterPro" id="IPR013986">
    <property type="entry name" value="DExx_box_DNA_helicase_dom_sf"/>
</dbReference>
<dbReference type="GO" id="GO:0003677">
    <property type="term" value="F:DNA binding"/>
    <property type="evidence" value="ECO:0007669"/>
    <property type="project" value="UniProtKB-KW"/>
</dbReference>
<dbReference type="GO" id="GO:0016787">
    <property type="term" value="F:hydrolase activity"/>
    <property type="evidence" value="ECO:0007669"/>
    <property type="project" value="UniProtKB-UniRule"/>
</dbReference>
<dbReference type="PANTHER" id="PTHR11070">
    <property type="entry name" value="UVRD / RECB / PCRA DNA HELICASE FAMILY MEMBER"/>
    <property type="match status" value="1"/>
</dbReference>
<dbReference type="GO" id="GO:0043138">
    <property type="term" value="F:3'-5' DNA helicase activity"/>
    <property type="evidence" value="ECO:0007669"/>
    <property type="project" value="UniProtKB-EC"/>
</dbReference>
<dbReference type="Pfam" id="PF13361">
    <property type="entry name" value="UvrD_C"/>
    <property type="match status" value="1"/>
</dbReference>
<dbReference type="InterPro" id="IPR000212">
    <property type="entry name" value="DNA_helicase_UvrD/REP"/>
</dbReference>
<dbReference type="PROSITE" id="PS51198">
    <property type="entry name" value="UVRD_HELICASE_ATP_BIND"/>
    <property type="match status" value="1"/>
</dbReference>
<proteinExistence type="inferred from homology"/>
<dbReference type="InterPro" id="IPR014016">
    <property type="entry name" value="UvrD-like_ATP-bd"/>
</dbReference>
<evidence type="ECO:0000256" key="3">
    <source>
        <dbReference type="ARBA" id="ARBA00022801"/>
    </source>
</evidence>
<evidence type="ECO:0000256" key="2">
    <source>
        <dbReference type="ARBA" id="ARBA00022741"/>
    </source>
</evidence>
<keyword evidence="6" id="KW-0238">DNA-binding</keyword>
<dbReference type="Gene3D" id="1.10.10.160">
    <property type="match status" value="1"/>
</dbReference>
<dbReference type="PANTHER" id="PTHR11070:SF2">
    <property type="entry name" value="ATP-DEPENDENT DNA HELICASE SRS2"/>
    <property type="match status" value="1"/>
</dbReference>
<evidence type="ECO:0000256" key="5">
    <source>
        <dbReference type="ARBA" id="ARBA00022840"/>
    </source>
</evidence>
<dbReference type="CDD" id="cd17932">
    <property type="entry name" value="DEXQc_UvrD"/>
    <property type="match status" value="1"/>
</dbReference>
<evidence type="ECO:0000256" key="11">
    <source>
        <dbReference type="PROSITE-ProRule" id="PRU00560"/>
    </source>
</evidence>
<dbReference type="SUPFAM" id="SSF52540">
    <property type="entry name" value="P-loop containing nucleoside triphosphate hydrolases"/>
    <property type="match status" value="1"/>
</dbReference>
<accession>A0A5J6VJU3</accession>
<dbReference type="EC" id="5.6.2.4" evidence="9"/>
<organism evidence="14">
    <name type="scientific">Megaviridae environmental sample</name>
    <dbReference type="NCBI Taxonomy" id="1737588"/>
    <lineage>
        <taxon>Viruses</taxon>
        <taxon>Varidnaviria</taxon>
        <taxon>Bamfordvirae</taxon>
        <taxon>Nucleocytoviricota</taxon>
        <taxon>Megaviricetes</taxon>
        <taxon>Imitervirales</taxon>
        <taxon>Mimiviridae</taxon>
        <taxon>environmental samples</taxon>
    </lineage>
</organism>
<evidence type="ECO:0000256" key="1">
    <source>
        <dbReference type="ARBA" id="ARBA00009922"/>
    </source>
</evidence>
<evidence type="ECO:0000256" key="10">
    <source>
        <dbReference type="ARBA" id="ARBA00048988"/>
    </source>
</evidence>
<evidence type="ECO:0000256" key="7">
    <source>
        <dbReference type="ARBA" id="ARBA00023235"/>
    </source>
</evidence>
<evidence type="ECO:0000259" key="13">
    <source>
        <dbReference type="PROSITE" id="PS51217"/>
    </source>
</evidence>
<reference evidence="14" key="1">
    <citation type="journal article" date="2019" name="Philos. Trans. R. Soc. Lond., B, Biol. Sci.">
        <title>Targeted metagenomic recovery of four divergent viruses reveals shared and distinctive characteristics of giant viruses of marine eukaryotes.</title>
        <authorList>
            <person name="Needham D.M."/>
            <person name="Poirier C."/>
            <person name="Hehenberger E."/>
            <person name="Jimenez V."/>
            <person name="Swalwell J.E."/>
            <person name="Santoro A.E."/>
            <person name="Worden A.Z."/>
        </authorList>
    </citation>
    <scope>NUCLEOTIDE SEQUENCE</scope>
    <source>
        <strain evidence="14">MPacV-611</strain>
    </source>
</reference>
<feature type="binding site" evidence="11">
    <location>
        <begin position="68"/>
        <end position="75"/>
    </location>
    <ligand>
        <name>ATP</name>
        <dbReference type="ChEBI" id="CHEBI:30616"/>
    </ligand>
</feature>
<name>A0A5J6VJU3_9VIRU</name>
<evidence type="ECO:0000256" key="9">
    <source>
        <dbReference type="ARBA" id="ARBA00034808"/>
    </source>
</evidence>
<evidence type="ECO:0000256" key="6">
    <source>
        <dbReference type="ARBA" id="ARBA00023125"/>
    </source>
</evidence>
<evidence type="ECO:0000313" key="14">
    <source>
        <dbReference type="EMBL" id="QFG74415.1"/>
    </source>
</evidence>
<dbReference type="InterPro" id="IPR027417">
    <property type="entry name" value="P-loop_NTPase"/>
</dbReference>
<feature type="domain" description="UvrD-like helicase C-terminal" evidence="13">
    <location>
        <begin position="319"/>
        <end position="574"/>
    </location>
</feature>
<protein>
    <recommendedName>
        <fullName evidence="9">DNA 3'-5' helicase</fullName>
        <ecNumber evidence="9">5.6.2.4</ecNumber>
    </recommendedName>
</protein>
<comment type="similarity">
    <text evidence="1">Belongs to the helicase family. UvrD subfamily.</text>
</comment>
<keyword evidence="5 11" id="KW-0067">ATP-binding</keyword>
<evidence type="ECO:0000256" key="4">
    <source>
        <dbReference type="ARBA" id="ARBA00022806"/>
    </source>
</evidence>
<dbReference type="Gene3D" id="3.40.50.300">
    <property type="entry name" value="P-loop containing nucleotide triphosphate hydrolases"/>
    <property type="match status" value="2"/>
</dbReference>
<comment type="catalytic activity">
    <reaction evidence="8">
        <text>Couples ATP hydrolysis with the unwinding of duplex DNA by translocating in the 3'-5' direction.</text>
        <dbReference type="EC" id="5.6.2.4"/>
    </reaction>
</comment>
<dbReference type="GO" id="GO:0005524">
    <property type="term" value="F:ATP binding"/>
    <property type="evidence" value="ECO:0007669"/>
    <property type="project" value="UniProtKB-UniRule"/>
</dbReference>
<keyword evidence="2 11" id="KW-0547">Nucleotide-binding</keyword>